<evidence type="ECO:0000313" key="2">
    <source>
        <dbReference type="EMBL" id="ROY44501.1"/>
    </source>
</evidence>
<organism evidence="2 3">
    <name type="scientific">Enterococcus faecalis</name>
    <name type="common">Streptococcus faecalis</name>
    <dbReference type="NCBI Taxonomy" id="1351"/>
    <lineage>
        <taxon>Bacteria</taxon>
        <taxon>Bacillati</taxon>
        <taxon>Bacillota</taxon>
        <taxon>Bacilli</taxon>
        <taxon>Lactobacillales</taxon>
        <taxon>Enterococcaceae</taxon>
        <taxon>Enterococcus</taxon>
    </lineage>
</organism>
<dbReference type="SUPFAM" id="SSF90257">
    <property type="entry name" value="Myosin rod fragments"/>
    <property type="match status" value="1"/>
</dbReference>
<comment type="caution">
    <text evidence="2">The sequence shown here is derived from an EMBL/GenBank/DDBJ whole genome shotgun (WGS) entry which is preliminary data.</text>
</comment>
<evidence type="ECO:0000256" key="1">
    <source>
        <dbReference type="SAM" id="MobiDB-lite"/>
    </source>
</evidence>
<dbReference type="Proteomes" id="UP000275941">
    <property type="component" value="Unassembled WGS sequence"/>
</dbReference>
<dbReference type="AlphaFoldDB" id="A0A3N3RI64"/>
<dbReference type="EMBL" id="RKOR01000103">
    <property type="protein sequence ID" value="ROY44501.1"/>
    <property type="molecule type" value="Genomic_DNA"/>
</dbReference>
<evidence type="ECO:0000313" key="3">
    <source>
        <dbReference type="Proteomes" id="UP000275941"/>
    </source>
</evidence>
<proteinExistence type="predicted"/>
<feature type="region of interest" description="Disordered" evidence="1">
    <location>
        <begin position="45"/>
        <end position="67"/>
    </location>
</feature>
<accession>A0A3N3RI64</accession>
<name>A0A3N3RI64_ENTFL</name>
<gene>
    <name evidence="2" type="ORF">EGW70_16460</name>
</gene>
<reference evidence="2 3" key="1">
    <citation type="submission" date="2018-10" db="EMBL/GenBank/DDBJ databases">
        <title>Genotypes and phenotypes of Enterococci isolated from broiler chickens.</title>
        <authorList>
            <person name="Muhammad A.R."/>
            <person name="Diarra M.S."/>
        </authorList>
    </citation>
    <scope>NUCLEOTIDE SEQUENCE [LARGE SCALE GENOMIC DNA]</scope>
    <source>
        <strain evidence="2 3">P7 C A21</strain>
    </source>
</reference>
<protein>
    <submittedName>
        <fullName evidence="2">Uncharacterized protein</fullName>
    </submittedName>
</protein>
<sequence length="67" mass="7734">MNQQIATLTQEKTNVETQLTDTQKKLDEATAENSSLKQYIQKLEKAKDEVEDTADKSQQIVEEHLRK</sequence>